<evidence type="ECO:0000256" key="4">
    <source>
        <dbReference type="ARBA" id="ARBA00022475"/>
    </source>
</evidence>
<dbReference type="SUPFAM" id="SSF161098">
    <property type="entry name" value="MetI-like"/>
    <property type="match status" value="2"/>
</dbReference>
<evidence type="ECO:0000256" key="2">
    <source>
        <dbReference type="ARBA" id="ARBA00010072"/>
    </source>
</evidence>
<feature type="transmembrane region" description="Helical" evidence="9">
    <location>
        <begin position="36"/>
        <end position="54"/>
    </location>
</feature>
<dbReference type="InterPro" id="IPR043429">
    <property type="entry name" value="ArtM/GltK/GlnP/TcyL/YhdX-like"/>
</dbReference>
<dbReference type="Pfam" id="PF00528">
    <property type="entry name" value="BPD_transp_1"/>
    <property type="match status" value="1"/>
</dbReference>
<feature type="transmembrane region" description="Helical" evidence="9">
    <location>
        <begin position="138"/>
        <end position="160"/>
    </location>
</feature>
<evidence type="ECO:0000256" key="7">
    <source>
        <dbReference type="ARBA" id="ARBA00022989"/>
    </source>
</evidence>
<keyword evidence="13" id="KW-1185">Reference proteome</keyword>
<dbReference type="PROSITE" id="PS50928">
    <property type="entry name" value="ABC_TM1"/>
    <property type="match status" value="1"/>
</dbReference>
<evidence type="ECO:0000313" key="12">
    <source>
        <dbReference type="EMBL" id="GEO81364.1"/>
    </source>
</evidence>
<dbReference type="CDD" id="cd06261">
    <property type="entry name" value="TM_PBP2"/>
    <property type="match status" value="1"/>
</dbReference>
<evidence type="ECO:0000256" key="5">
    <source>
        <dbReference type="ARBA" id="ARBA00022692"/>
    </source>
</evidence>
<dbReference type="GO" id="GO:0006865">
    <property type="term" value="P:amino acid transport"/>
    <property type="evidence" value="ECO:0007669"/>
    <property type="project" value="UniProtKB-KW"/>
</dbReference>
<feature type="domain" description="ABC transmembrane type-1" evidence="11">
    <location>
        <begin position="102"/>
        <end position="395"/>
    </location>
</feature>
<evidence type="ECO:0000256" key="3">
    <source>
        <dbReference type="ARBA" id="ARBA00022448"/>
    </source>
</evidence>
<comment type="similarity">
    <text evidence="2">Belongs to the binding-protein-dependent transport system permease family. HisMQ subfamily.</text>
</comment>
<keyword evidence="5 9" id="KW-0812">Transmembrane</keyword>
<dbReference type="GO" id="GO:0043190">
    <property type="term" value="C:ATP-binding cassette (ABC) transporter complex"/>
    <property type="evidence" value="ECO:0007669"/>
    <property type="project" value="InterPro"/>
</dbReference>
<dbReference type="Gene3D" id="1.10.3720.10">
    <property type="entry name" value="MetI-like"/>
    <property type="match status" value="2"/>
</dbReference>
<dbReference type="Proteomes" id="UP000321567">
    <property type="component" value="Unassembled WGS sequence"/>
</dbReference>
<gene>
    <name evidence="12" type="ORF">ROR02_14950</name>
</gene>
<feature type="transmembrane region" description="Helical" evidence="9">
    <location>
        <begin position="66"/>
        <end position="86"/>
    </location>
</feature>
<feature type="transmembrane region" description="Helical" evidence="9">
    <location>
        <begin position="198"/>
        <end position="216"/>
    </location>
</feature>
<keyword evidence="3 9" id="KW-0813">Transport</keyword>
<dbReference type="InterPro" id="IPR010065">
    <property type="entry name" value="AA_ABC_transptr_permease_3TM"/>
</dbReference>
<evidence type="ECO:0000259" key="11">
    <source>
        <dbReference type="PROSITE" id="PS50928"/>
    </source>
</evidence>
<keyword evidence="6" id="KW-0029">Amino-acid transport</keyword>
<organism evidence="12 13">
    <name type="scientific">Pararhodospirillum oryzae</name>
    <dbReference type="NCBI Taxonomy" id="478448"/>
    <lineage>
        <taxon>Bacteria</taxon>
        <taxon>Pseudomonadati</taxon>
        <taxon>Pseudomonadota</taxon>
        <taxon>Alphaproteobacteria</taxon>
        <taxon>Rhodospirillales</taxon>
        <taxon>Rhodospirillaceae</taxon>
        <taxon>Pararhodospirillum</taxon>
    </lineage>
</organism>
<comment type="caution">
    <text evidence="12">The sequence shown here is derived from an EMBL/GenBank/DDBJ whole genome shotgun (WGS) entry which is preliminary data.</text>
</comment>
<keyword evidence="7 9" id="KW-1133">Transmembrane helix</keyword>
<dbReference type="GO" id="GO:0022857">
    <property type="term" value="F:transmembrane transporter activity"/>
    <property type="evidence" value="ECO:0007669"/>
    <property type="project" value="InterPro"/>
</dbReference>
<dbReference type="InterPro" id="IPR035906">
    <property type="entry name" value="MetI-like_sf"/>
</dbReference>
<sequence>MTPVPPGIPESSTVSLKPAAPAPRPLPWNDPRTRSITFQVLTAAFLVWFFWTLFDNTLTNMAHRGIATGFDFLDRTAGFGILMSLIPYDDTMTYGRTFVVGLLNTLLVSVLGIVFSTLIGFAVGIARLSRNWLVSRIALVYIETIRNIPLLLQIFFWYFAVLRTLPGPRQSLSLGEAAFLNNRGLYVPAPLAEPGFDWVGLAFVGALIGAIGLARWARRRQQATGQPFPTLATGLGLVIGLPLLVFLALGAPLGFETPALRGFNFQGGLRLIPELVALTLALSLYTATFIAEVVRGGILAVSHGQTEAASALGLRPGLTLRLIVLPQAMRVIIPPLTSQYLNLIKNSSLATAIGYPDLVAVFMGTSLNQTGQAVEIVGMTMAVYLFISLAISLGMNWYNSAMALKER</sequence>
<dbReference type="InterPro" id="IPR000515">
    <property type="entry name" value="MetI-like"/>
</dbReference>
<feature type="transmembrane region" description="Helical" evidence="9">
    <location>
        <begin position="376"/>
        <end position="398"/>
    </location>
</feature>
<keyword evidence="4" id="KW-1003">Cell membrane</keyword>
<proteinExistence type="inferred from homology"/>
<evidence type="ECO:0000256" key="8">
    <source>
        <dbReference type="ARBA" id="ARBA00023136"/>
    </source>
</evidence>
<feature type="transmembrane region" description="Helical" evidence="9">
    <location>
        <begin position="228"/>
        <end position="255"/>
    </location>
</feature>
<feature type="region of interest" description="Disordered" evidence="10">
    <location>
        <begin position="1"/>
        <end position="26"/>
    </location>
</feature>
<dbReference type="PANTHER" id="PTHR30614:SF37">
    <property type="entry name" value="AMINO-ACID ABC TRANSPORTER PERMEASE PROTEIN YHDX-RELATED"/>
    <property type="match status" value="1"/>
</dbReference>
<feature type="transmembrane region" description="Helical" evidence="9">
    <location>
        <begin position="106"/>
        <end position="126"/>
    </location>
</feature>
<evidence type="ECO:0000256" key="9">
    <source>
        <dbReference type="RuleBase" id="RU363032"/>
    </source>
</evidence>
<comment type="subcellular location">
    <subcellularLocation>
        <location evidence="1">Cell inner membrane</location>
        <topology evidence="1">Multi-pass membrane protein</topology>
    </subcellularLocation>
    <subcellularLocation>
        <location evidence="9">Cell membrane</location>
        <topology evidence="9">Multi-pass membrane protein</topology>
    </subcellularLocation>
</comment>
<dbReference type="NCBIfam" id="TIGR01726">
    <property type="entry name" value="HEQRo_perm_3TM"/>
    <property type="match status" value="1"/>
</dbReference>
<accession>A0A512H7F1</accession>
<evidence type="ECO:0000256" key="1">
    <source>
        <dbReference type="ARBA" id="ARBA00004429"/>
    </source>
</evidence>
<reference evidence="12 13" key="1">
    <citation type="submission" date="2019-07" db="EMBL/GenBank/DDBJ databases">
        <title>Whole genome shotgun sequence of Rhodospirillum oryzae NBRC 107573.</title>
        <authorList>
            <person name="Hosoyama A."/>
            <person name="Uohara A."/>
            <person name="Ohji S."/>
            <person name="Ichikawa N."/>
        </authorList>
    </citation>
    <scope>NUCLEOTIDE SEQUENCE [LARGE SCALE GENOMIC DNA]</scope>
    <source>
        <strain evidence="12 13">NBRC 107573</strain>
    </source>
</reference>
<feature type="transmembrane region" description="Helical" evidence="9">
    <location>
        <begin position="275"/>
        <end position="294"/>
    </location>
</feature>
<dbReference type="PANTHER" id="PTHR30614">
    <property type="entry name" value="MEMBRANE COMPONENT OF AMINO ACID ABC TRANSPORTER"/>
    <property type="match status" value="1"/>
</dbReference>
<evidence type="ECO:0000256" key="6">
    <source>
        <dbReference type="ARBA" id="ARBA00022970"/>
    </source>
</evidence>
<evidence type="ECO:0000313" key="13">
    <source>
        <dbReference type="Proteomes" id="UP000321567"/>
    </source>
</evidence>
<dbReference type="EMBL" id="BJZO01000034">
    <property type="protein sequence ID" value="GEO81364.1"/>
    <property type="molecule type" value="Genomic_DNA"/>
</dbReference>
<protein>
    <submittedName>
        <fullName evidence="12">Amino acid ABC transporter permease</fullName>
    </submittedName>
</protein>
<evidence type="ECO:0000256" key="10">
    <source>
        <dbReference type="SAM" id="MobiDB-lite"/>
    </source>
</evidence>
<name>A0A512H7F1_9PROT</name>
<dbReference type="AlphaFoldDB" id="A0A512H7F1"/>
<keyword evidence="8 9" id="KW-0472">Membrane</keyword>